<sequence>MFEYTPMTSPVSQEGSKTSEEEIVWYKFGVAIHPSIPEVHSKETEVGSQLCCEKNWVDMVCEASGPKVEPFINTSSAFNTGSIGVADELWLIFLDLTWVSDLIAASLALFPHGL</sequence>
<protein>
    <submittedName>
        <fullName evidence="1">Uncharacterized protein</fullName>
    </submittedName>
</protein>
<proteinExistence type="predicted"/>
<name>A0A1Y1LYX4_PHOPY</name>
<accession>A0A1Y1LYX4</accession>
<reference evidence="1" key="1">
    <citation type="journal article" date="2016" name="Sci. Rep.">
        <title>Molecular characterization of firefly nuptial gifts: a multi-omics approach sheds light on postcopulatory sexual selection.</title>
        <authorList>
            <person name="Al-Wathiqui N."/>
            <person name="Fallon T.R."/>
            <person name="South A."/>
            <person name="Weng J.K."/>
            <person name="Lewis S.M."/>
        </authorList>
    </citation>
    <scope>NUCLEOTIDE SEQUENCE</scope>
</reference>
<dbReference type="EMBL" id="GEZM01045949">
    <property type="protein sequence ID" value="JAV77600.1"/>
    <property type="molecule type" value="Transcribed_RNA"/>
</dbReference>
<dbReference type="AlphaFoldDB" id="A0A1Y1LYX4"/>
<organism evidence="1">
    <name type="scientific">Photinus pyralis</name>
    <name type="common">Common eastern firefly</name>
    <name type="synonym">Lampyris pyralis</name>
    <dbReference type="NCBI Taxonomy" id="7054"/>
    <lineage>
        <taxon>Eukaryota</taxon>
        <taxon>Metazoa</taxon>
        <taxon>Ecdysozoa</taxon>
        <taxon>Arthropoda</taxon>
        <taxon>Hexapoda</taxon>
        <taxon>Insecta</taxon>
        <taxon>Pterygota</taxon>
        <taxon>Neoptera</taxon>
        <taxon>Endopterygota</taxon>
        <taxon>Coleoptera</taxon>
        <taxon>Polyphaga</taxon>
        <taxon>Elateriformia</taxon>
        <taxon>Elateroidea</taxon>
        <taxon>Lampyridae</taxon>
        <taxon>Lampyrinae</taxon>
        <taxon>Photinus</taxon>
    </lineage>
</organism>
<evidence type="ECO:0000313" key="1">
    <source>
        <dbReference type="EMBL" id="JAV77600.1"/>
    </source>
</evidence>